<evidence type="ECO:0000259" key="5">
    <source>
        <dbReference type="PROSITE" id="PS51736"/>
    </source>
</evidence>
<dbReference type="PANTHER" id="PTHR30461">
    <property type="entry name" value="DNA-INVERTASE FROM LAMBDOID PROPHAGE"/>
    <property type="match status" value="1"/>
</dbReference>
<dbReference type="AlphaFoldDB" id="A0A561Q2T1"/>
<dbReference type="PROSITE" id="PS51736">
    <property type="entry name" value="RECOMBINASES_3"/>
    <property type="match status" value="1"/>
</dbReference>
<dbReference type="InterPro" id="IPR038109">
    <property type="entry name" value="DNA_bind_recomb_sf"/>
</dbReference>
<dbReference type="Proteomes" id="UP000320811">
    <property type="component" value="Unassembled WGS sequence"/>
</dbReference>
<evidence type="ECO:0000256" key="2">
    <source>
        <dbReference type="ARBA" id="ARBA00023172"/>
    </source>
</evidence>
<dbReference type="Pfam" id="PF00239">
    <property type="entry name" value="Resolvase"/>
    <property type="match status" value="1"/>
</dbReference>
<dbReference type="GO" id="GO:0000150">
    <property type="term" value="F:DNA strand exchange activity"/>
    <property type="evidence" value="ECO:0007669"/>
    <property type="project" value="InterPro"/>
</dbReference>
<dbReference type="Pfam" id="PF13408">
    <property type="entry name" value="Zn_ribbon_recom"/>
    <property type="match status" value="1"/>
</dbReference>
<feature type="coiled-coil region" evidence="3">
    <location>
        <begin position="380"/>
        <end position="407"/>
    </location>
</feature>
<dbReference type="GO" id="GO:0043565">
    <property type="term" value="F:sequence-specific DNA binding"/>
    <property type="evidence" value="ECO:0007669"/>
    <property type="project" value="InterPro"/>
</dbReference>
<keyword evidence="3" id="KW-0175">Coiled coil</keyword>
<feature type="domain" description="Recombinase" evidence="6">
    <location>
        <begin position="180"/>
        <end position="284"/>
    </location>
</feature>
<evidence type="ECO:0000256" key="3">
    <source>
        <dbReference type="SAM" id="Coils"/>
    </source>
</evidence>
<dbReference type="OrthoDB" id="9815006at2"/>
<sequence length="524" mass="60486">MSNDLRLFESFTKGKKTAAASSRNCVIYTRVSTKEQADNNMSLATQRKACESYACKSGYHIAGYFGGTYESAKTDERKEFNNMLSFVKKSREKIAYIIVYSVDRFSRSGTNAMYIAEQLKRAGILVYAVTQPTDTTTVSGSLQQNIQFIFSEYDNQLRREKCMAGVKEKLLQGIWCTSPPLGYDIVRRNGKKEFVINQTGKLLRKGFEWKAEGVSNEEVRARLAARGLKLDNQRISDFLRNPFYCGLLVHNALEGKIIEGIQEKVVSKELFLRVNGILSQNHHGYSLKPENENIPLKRFLKCGDCGNYLRAYKAAKNQQYYYKCNTPGCKCNKRADNLHSAFKALLNSYTVDVNEDHRTIIRLQMIATYNQLTAEGWEQQEQLHKQLAEVDRKLQRLKERFAMEEIDREIYEEFKPRLLEERKNIEQEQLKFKSGVSNLEMCVEECITYASKLASLWDLGDYGEKQQLQFLVFPEGILYNRKNDECRTPRVNEVFRQIAEQANDLHQIKNGNKTFYSYVPVSVV</sequence>
<dbReference type="InterPro" id="IPR003657">
    <property type="entry name" value="WRKY_dom"/>
</dbReference>
<keyword evidence="2" id="KW-0233">DNA recombination</keyword>
<evidence type="ECO:0000313" key="7">
    <source>
        <dbReference type="EMBL" id="TWF44672.1"/>
    </source>
</evidence>
<feature type="domain" description="Resolvase/invertase-type recombinase catalytic" evidence="5">
    <location>
        <begin position="24"/>
        <end position="173"/>
    </location>
</feature>
<comment type="caution">
    <text evidence="7">The sequence shown here is derived from an EMBL/GenBank/DDBJ whole genome shotgun (WGS) entry which is preliminary data.</text>
</comment>
<gene>
    <name evidence="7" type="ORF">FHW36_101593</name>
</gene>
<dbReference type="InterPro" id="IPR011109">
    <property type="entry name" value="DNA_bind_recombinase_dom"/>
</dbReference>
<dbReference type="InterPro" id="IPR036162">
    <property type="entry name" value="Resolvase-like_N_sf"/>
</dbReference>
<proteinExistence type="predicted"/>
<dbReference type="SMART" id="SM00857">
    <property type="entry name" value="Resolvase"/>
    <property type="match status" value="1"/>
</dbReference>
<dbReference type="Gene3D" id="3.40.50.1390">
    <property type="entry name" value="Resolvase, N-terminal catalytic domain"/>
    <property type="match status" value="1"/>
</dbReference>
<keyword evidence="8" id="KW-1185">Reference proteome</keyword>
<dbReference type="EMBL" id="VIWO01000001">
    <property type="protein sequence ID" value="TWF44672.1"/>
    <property type="molecule type" value="Genomic_DNA"/>
</dbReference>
<dbReference type="PROSITE" id="PS51737">
    <property type="entry name" value="RECOMBINASE_DNA_BIND"/>
    <property type="match status" value="1"/>
</dbReference>
<evidence type="ECO:0000256" key="1">
    <source>
        <dbReference type="ARBA" id="ARBA00023125"/>
    </source>
</evidence>
<accession>A0A561Q2T1</accession>
<name>A0A561Q2T1_9BACT</name>
<dbReference type="SUPFAM" id="SSF53041">
    <property type="entry name" value="Resolvase-like"/>
    <property type="match status" value="1"/>
</dbReference>
<dbReference type="Pfam" id="PF07508">
    <property type="entry name" value="Recombinase"/>
    <property type="match status" value="1"/>
</dbReference>
<dbReference type="InterPro" id="IPR050639">
    <property type="entry name" value="SSR_resolvase"/>
</dbReference>
<dbReference type="PROSITE" id="PS50811">
    <property type="entry name" value="WRKY"/>
    <property type="match status" value="1"/>
</dbReference>
<dbReference type="CDD" id="cd00338">
    <property type="entry name" value="Ser_Recombinase"/>
    <property type="match status" value="1"/>
</dbReference>
<evidence type="ECO:0000259" key="6">
    <source>
        <dbReference type="PROSITE" id="PS51737"/>
    </source>
</evidence>
<feature type="domain" description="WRKY" evidence="4">
    <location>
        <begin position="310"/>
        <end position="358"/>
    </location>
</feature>
<dbReference type="PANTHER" id="PTHR30461:SF2">
    <property type="entry name" value="SERINE RECOMBINASE PINE-RELATED"/>
    <property type="match status" value="1"/>
</dbReference>
<dbReference type="RefSeq" id="WP_145661958.1">
    <property type="nucleotide sequence ID" value="NZ_VIWO01000001.1"/>
</dbReference>
<protein>
    <submittedName>
        <fullName evidence="7">DNA invertase Pin-like site-specific DNA recombinase</fullName>
    </submittedName>
</protein>
<dbReference type="InterPro" id="IPR006119">
    <property type="entry name" value="Resolv_N"/>
</dbReference>
<dbReference type="Gene3D" id="3.90.1750.20">
    <property type="entry name" value="Putative Large Serine Recombinase, Chain B, Domain 2"/>
    <property type="match status" value="1"/>
</dbReference>
<evidence type="ECO:0000259" key="4">
    <source>
        <dbReference type="PROSITE" id="PS50811"/>
    </source>
</evidence>
<dbReference type="GO" id="GO:0003700">
    <property type="term" value="F:DNA-binding transcription factor activity"/>
    <property type="evidence" value="ECO:0007669"/>
    <property type="project" value="InterPro"/>
</dbReference>
<reference evidence="7 8" key="1">
    <citation type="submission" date="2019-06" db="EMBL/GenBank/DDBJ databases">
        <title>Sorghum-associated microbial communities from plants grown in Nebraska, USA.</title>
        <authorList>
            <person name="Schachtman D."/>
        </authorList>
    </citation>
    <scope>NUCLEOTIDE SEQUENCE [LARGE SCALE GENOMIC DNA]</scope>
    <source>
        <strain evidence="7 8">1209</strain>
    </source>
</reference>
<evidence type="ECO:0000313" key="8">
    <source>
        <dbReference type="Proteomes" id="UP000320811"/>
    </source>
</evidence>
<dbReference type="InterPro" id="IPR025827">
    <property type="entry name" value="Zn_ribbon_recom_dom"/>
</dbReference>
<keyword evidence="1" id="KW-0238">DNA-binding</keyword>
<organism evidence="7 8">
    <name type="scientific">Chitinophaga polysaccharea</name>
    <dbReference type="NCBI Taxonomy" id="1293035"/>
    <lineage>
        <taxon>Bacteria</taxon>
        <taxon>Pseudomonadati</taxon>
        <taxon>Bacteroidota</taxon>
        <taxon>Chitinophagia</taxon>
        <taxon>Chitinophagales</taxon>
        <taxon>Chitinophagaceae</taxon>
        <taxon>Chitinophaga</taxon>
    </lineage>
</organism>